<sequence length="364" mass="39657">MNSSSGSRSRVQLGIQQADVEALASAISKDNAMHVPMVPDAVEKVVYQSAIKLTFNLFYKGISGLDGLGLVPSSSSNGRELHLDRMHLDRGGQGSMSEVQYRQWKSFATKLDLVPLERLASALIDNEAVNLTVVPDNIEKEIYFNCLKIIFWVIDIMSSNIKVTLCGHTISMNFAPATSSYLGSRGGNGAAVSQLVSQINAFMVNPQTIKDFQNQAKALLQMDGKSPGSKKGNGSNSVKSGLAWMKSSLNKIQQEMIQQLNVSLYGLILAIVDDLLKSTKIEILNDEISLRVASAGGGKNHGARKDNNLRSSNLNGTGVDDVALAVEASLASLEFDQERALLQRRFQQWSPEERAQMLRDLGQI</sequence>
<evidence type="ECO:0000313" key="2">
    <source>
        <dbReference type="Proteomes" id="UP001153069"/>
    </source>
</evidence>
<proteinExistence type="predicted"/>
<dbReference type="OrthoDB" id="206874at2759"/>
<comment type="caution">
    <text evidence="1">The sequence shown here is derived from an EMBL/GenBank/DDBJ whole genome shotgun (WGS) entry which is preliminary data.</text>
</comment>
<accession>A0A9N8DI37</accession>
<organism evidence="1 2">
    <name type="scientific">Seminavis robusta</name>
    <dbReference type="NCBI Taxonomy" id="568900"/>
    <lineage>
        <taxon>Eukaryota</taxon>
        <taxon>Sar</taxon>
        <taxon>Stramenopiles</taxon>
        <taxon>Ochrophyta</taxon>
        <taxon>Bacillariophyta</taxon>
        <taxon>Bacillariophyceae</taxon>
        <taxon>Bacillariophycidae</taxon>
        <taxon>Naviculales</taxon>
        <taxon>Naviculaceae</taxon>
        <taxon>Seminavis</taxon>
    </lineage>
</organism>
<dbReference type="AlphaFoldDB" id="A0A9N8DI37"/>
<evidence type="ECO:0000313" key="1">
    <source>
        <dbReference type="EMBL" id="CAB9503567.1"/>
    </source>
</evidence>
<dbReference type="EMBL" id="CAICTM010000168">
    <property type="protein sequence ID" value="CAB9503567.1"/>
    <property type="molecule type" value="Genomic_DNA"/>
</dbReference>
<keyword evidence="2" id="KW-1185">Reference proteome</keyword>
<gene>
    <name evidence="1" type="ORF">SEMRO_169_G075260.1</name>
</gene>
<dbReference type="Proteomes" id="UP001153069">
    <property type="component" value="Unassembled WGS sequence"/>
</dbReference>
<reference evidence="1" key="1">
    <citation type="submission" date="2020-06" db="EMBL/GenBank/DDBJ databases">
        <authorList>
            <consortium name="Plant Systems Biology data submission"/>
        </authorList>
    </citation>
    <scope>NUCLEOTIDE SEQUENCE</scope>
    <source>
        <strain evidence="1">D6</strain>
    </source>
</reference>
<name>A0A9N8DI37_9STRA</name>
<protein>
    <submittedName>
        <fullName evidence="1">Uncharacterized protein</fullName>
    </submittedName>
</protein>